<dbReference type="PROSITE" id="PS51304">
    <property type="entry name" value="GALECTIN"/>
    <property type="match status" value="1"/>
</dbReference>
<feature type="domain" description="Galectin" evidence="2">
    <location>
        <begin position="389"/>
        <end position="552"/>
    </location>
</feature>
<dbReference type="WBParaSite" id="MhA1_Contig865.frz3.gene8">
    <property type="protein sequence ID" value="MhA1_Contig865.frz3.gene8"/>
    <property type="gene ID" value="MhA1_Contig865.frz3.gene8"/>
</dbReference>
<accession>A0A1I8BZ86</accession>
<dbReference type="InterPro" id="IPR001079">
    <property type="entry name" value="Galectin_CRD"/>
</dbReference>
<evidence type="ECO:0000259" key="2">
    <source>
        <dbReference type="PROSITE" id="PS51304"/>
    </source>
</evidence>
<evidence type="ECO:0000313" key="3">
    <source>
        <dbReference type="Proteomes" id="UP000095281"/>
    </source>
</evidence>
<evidence type="ECO:0000313" key="4">
    <source>
        <dbReference type="WBParaSite" id="MhA1_Contig865.frz3.gene8"/>
    </source>
</evidence>
<proteinExistence type="predicted"/>
<keyword evidence="1" id="KW-0430">Lectin</keyword>
<reference evidence="4" key="1">
    <citation type="submission" date="2016-11" db="UniProtKB">
        <authorList>
            <consortium name="WormBaseParasite"/>
        </authorList>
    </citation>
    <scope>IDENTIFICATION</scope>
</reference>
<sequence length="624" mass="72596">MTDDKKSEKFFAHVNIGAYLHKYSGIWTLGLDLLPTSGQRNLHLFVYRGCACGMEAWFKKPTTQGYLVPKTNYIPSPGEGRLFKDKDCSTRQTKSMRYNLGSITDKDLLINFTLWSGRKGKNGTVELLNENKIILRLFANATGKTIREIPQPLDILTIGATLVLTIRITKYYVWIGFSCDVWGPEFYVYKFWSKNWWEGKLFSGNKNTLKISGDFLTITPVFIRKINDDDKHTLAKTFRHGIGEKNYKLDTISTNVTFRLYFKTELHVTSFEIILWADHLKAFNLHVNYWEMPPFTIITSYTVDYKRAKLSNVTLFEKGKASLVEYVIDVVKVGNMTKFDIRINGRKFSKNTVISDIPLWMINKIEIGDNIELLDHHQHEIQLEPPHKKHKEKLEIKGNGTILCFEARVPTAKDMIGRKEFQVYLFHDVNDFDEKYGDTVLMLNFTFDPDNFIVIGENVSYTLGTNSFLYLNSYVRKKGGWQDRKIHQNPIGQTDVNILLHIIAEKYFFKISINGATEYIYYKHILPPWAVDNAMNGKWLKNNNETTKCNINLDEGQRVRISFAFVAGFLWYYNFNSFIETEDFTFYLTVYETINSYYYLTEYIQVFGLDLAEENPIWVKAKPG</sequence>
<evidence type="ECO:0000256" key="1">
    <source>
        <dbReference type="ARBA" id="ARBA00022734"/>
    </source>
</evidence>
<protein>
    <submittedName>
        <fullName evidence="4">Galectin domain-containing protein</fullName>
    </submittedName>
</protein>
<organism evidence="3 4">
    <name type="scientific">Meloidogyne hapla</name>
    <name type="common">Root-knot nematode worm</name>
    <dbReference type="NCBI Taxonomy" id="6305"/>
    <lineage>
        <taxon>Eukaryota</taxon>
        <taxon>Metazoa</taxon>
        <taxon>Ecdysozoa</taxon>
        <taxon>Nematoda</taxon>
        <taxon>Chromadorea</taxon>
        <taxon>Rhabditida</taxon>
        <taxon>Tylenchina</taxon>
        <taxon>Tylenchomorpha</taxon>
        <taxon>Tylenchoidea</taxon>
        <taxon>Meloidogynidae</taxon>
        <taxon>Meloidogyninae</taxon>
        <taxon>Meloidogyne</taxon>
    </lineage>
</organism>
<name>A0A1I8BZ86_MELHA</name>
<dbReference type="AlphaFoldDB" id="A0A1I8BZ86"/>
<dbReference type="Proteomes" id="UP000095281">
    <property type="component" value="Unplaced"/>
</dbReference>
<dbReference type="GO" id="GO:0030246">
    <property type="term" value="F:carbohydrate binding"/>
    <property type="evidence" value="ECO:0007669"/>
    <property type="project" value="UniProtKB-KW"/>
</dbReference>
<dbReference type="Gene3D" id="2.60.120.200">
    <property type="match status" value="1"/>
</dbReference>
<keyword evidence="3" id="KW-1185">Reference proteome</keyword>